<evidence type="ECO:0000256" key="9">
    <source>
        <dbReference type="ARBA" id="ARBA00068526"/>
    </source>
</evidence>
<evidence type="ECO:0000256" key="12">
    <source>
        <dbReference type="SAM" id="Phobius"/>
    </source>
</evidence>
<feature type="domain" description="Carrier" evidence="13">
    <location>
        <begin position="636"/>
        <end position="713"/>
    </location>
</feature>
<dbReference type="STRING" id="9646.ENSAMEP00000008834"/>
<dbReference type="PROSITE" id="PS00455">
    <property type="entry name" value="AMP_BINDING"/>
    <property type="match status" value="1"/>
</dbReference>
<dbReference type="InterPro" id="IPR018391">
    <property type="entry name" value="PQQ_b-propeller_rpt"/>
</dbReference>
<keyword evidence="15" id="KW-1185">Reference proteome</keyword>
<dbReference type="InterPro" id="IPR042099">
    <property type="entry name" value="ANL_N_sf"/>
</dbReference>
<feature type="transmembrane region" description="Helical" evidence="12">
    <location>
        <begin position="21"/>
        <end position="42"/>
    </location>
</feature>
<dbReference type="PROSITE" id="PS50075">
    <property type="entry name" value="CARRIER"/>
    <property type="match status" value="1"/>
</dbReference>
<dbReference type="AlphaFoldDB" id="G1LP54"/>
<evidence type="ECO:0000256" key="1">
    <source>
        <dbReference type="ARBA" id="ARBA00006432"/>
    </source>
</evidence>
<dbReference type="Gene3D" id="3.40.50.12780">
    <property type="entry name" value="N-terminal domain of ligase-like"/>
    <property type="match status" value="1"/>
</dbReference>
<dbReference type="InterPro" id="IPR052091">
    <property type="entry name" value="Beta-ala_Activ/Resist"/>
</dbReference>
<feature type="region of interest" description="Disordered" evidence="11">
    <location>
        <begin position="242"/>
        <end position="265"/>
    </location>
</feature>
<organism evidence="14 15">
    <name type="scientific">Ailuropoda melanoleuca</name>
    <name type="common">Giant panda</name>
    <dbReference type="NCBI Taxonomy" id="9646"/>
    <lineage>
        <taxon>Eukaryota</taxon>
        <taxon>Metazoa</taxon>
        <taxon>Chordata</taxon>
        <taxon>Craniata</taxon>
        <taxon>Vertebrata</taxon>
        <taxon>Euteleostomi</taxon>
        <taxon>Mammalia</taxon>
        <taxon>Eutheria</taxon>
        <taxon>Laurasiatheria</taxon>
        <taxon>Carnivora</taxon>
        <taxon>Caniformia</taxon>
        <taxon>Ursidae</taxon>
        <taxon>Ailuropoda</taxon>
    </lineage>
</organism>
<dbReference type="GO" id="GO:0016874">
    <property type="term" value="F:ligase activity"/>
    <property type="evidence" value="ECO:0007669"/>
    <property type="project" value="UniProtKB-KW"/>
</dbReference>
<name>G1LP54_AILME</name>
<dbReference type="Gene3D" id="2.130.10.10">
    <property type="entry name" value="YVTN repeat-like/Quinoprotein amine dehydrogenase"/>
    <property type="match status" value="2"/>
</dbReference>
<dbReference type="InterPro" id="IPR000873">
    <property type="entry name" value="AMP-dep_synth/lig_dom"/>
</dbReference>
<evidence type="ECO:0000256" key="6">
    <source>
        <dbReference type="ARBA" id="ARBA00022832"/>
    </source>
</evidence>
<dbReference type="InterPro" id="IPR048005">
    <property type="entry name" value="AASDH_AMP"/>
</dbReference>
<dbReference type="InterPro" id="IPR045851">
    <property type="entry name" value="AMP-bd_C_sf"/>
</dbReference>
<evidence type="ECO:0000313" key="15">
    <source>
        <dbReference type="Proteomes" id="UP000008912"/>
    </source>
</evidence>
<dbReference type="GO" id="GO:0043041">
    <property type="term" value="P:amino acid activation for nonribosomal peptide biosynthetic process"/>
    <property type="evidence" value="ECO:0007669"/>
    <property type="project" value="Ensembl"/>
</dbReference>
<dbReference type="InterPro" id="IPR009081">
    <property type="entry name" value="PP-bd_ACP"/>
</dbReference>
<dbReference type="GO" id="GO:0005524">
    <property type="term" value="F:ATP binding"/>
    <property type="evidence" value="ECO:0007669"/>
    <property type="project" value="UniProtKB-KW"/>
</dbReference>
<evidence type="ECO:0000256" key="10">
    <source>
        <dbReference type="ARBA" id="ARBA00078906"/>
    </source>
</evidence>
<keyword evidence="5" id="KW-0547">Nucleotide-binding</keyword>
<evidence type="ECO:0000256" key="11">
    <source>
        <dbReference type="SAM" id="MobiDB-lite"/>
    </source>
</evidence>
<dbReference type="eggNOG" id="KOG4649">
    <property type="taxonomic scope" value="Eukaryota"/>
</dbReference>
<dbReference type="InterPro" id="IPR011047">
    <property type="entry name" value="Quinoprotein_ADH-like_sf"/>
</dbReference>
<dbReference type="InterPro" id="IPR015943">
    <property type="entry name" value="WD40/YVTN_repeat-like_dom_sf"/>
</dbReference>
<keyword evidence="6" id="KW-0276">Fatty acid metabolism</keyword>
<dbReference type="SUPFAM" id="SSF56801">
    <property type="entry name" value="Acetyl-CoA synthetase-like"/>
    <property type="match status" value="1"/>
</dbReference>
<proteinExistence type="inferred from homology"/>
<evidence type="ECO:0000256" key="4">
    <source>
        <dbReference type="ARBA" id="ARBA00022598"/>
    </source>
</evidence>
<dbReference type="InterPro" id="IPR036736">
    <property type="entry name" value="ACP-like_sf"/>
</dbReference>
<dbReference type="Pfam" id="PF13570">
    <property type="entry name" value="Beta-prop_ACSF4"/>
    <property type="match status" value="1"/>
</dbReference>
<dbReference type="FunFam" id="3.30.300.30:FF:000014">
    <property type="entry name" value="acyl-CoA synthetase family member 4"/>
    <property type="match status" value="1"/>
</dbReference>
<dbReference type="PANTHER" id="PTHR44394:SF1">
    <property type="entry name" value="BETA-ALANINE-ACTIVATING ENZYME"/>
    <property type="match status" value="1"/>
</dbReference>
<dbReference type="GO" id="GO:0019482">
    <property type="term" value="P:beta-alanine metabolic process"/>
    <property type="evidence" value="ECO:0007669"/>
    <property type="project" value="Ensembl"/>
</dbReference>
<keyword evidence="12" id="KW-0472">Membrane</keyword>
<reference evidence="14" key="2">
    <citation type="submission" date="2025-08" db="UniProtKB">
        <authorList>
            <consortium name="Ensembl"/>
        </authorList>
    </citation>
    <scope>IDENTIFICATION</scope>
</reference>
<keyword evidence="12" id="KW-0812">Transmembrane</keyword>
<reference evidence="14 15" key="1">
    <citation type="journal article" date="2010" name="Nature">
        <title>The sequence and de novo assembly of the giant panda genome.</title>
        <authorList>
            <person name="Li R."/>
            <person name="Fan W."/>
            <person name="Tian G."/>
            <person name="Zhu H."/>
            <person name="He L."/>
            <person name="Cai J."/>
            <person name="Huang Q."/>
            <person name="Cai Q."/>
            <person name="Li B."/>
            <person name="Bai Y."/>
            <person name="Zhang Z."/>
            <person name="Zhang Y."/>
            <person name="Wang W."/>
            <person name="Li J."/>
            <person name="Wei F."/>
            <person name="Li H."/>
            <person name="Jian M."/>
            <person name="Li J."/>
            <person name="Zhang Z."/>
            <person name="Nielsen R."/>
            <person name="Li D."/>
            <person name="Gu W."/>
            <person name="Yang Z."/>
            <person name="Xuan Z."/>
            <person name="Ryder O.A."/>
            <person name="Leung F.C."/>
            <person name="Zhou Y."/>
            <person name="Cao J."/>
            <person name="Sun X."/>
            <person name="Fu Y."/>
            <person name="Fang X."/>
            <person name="Guo X."/>
            <person name="Wang B."/>
            <person name="Hou R."/>
            <person name="Shen F."/>
            <person name="Mu B."/>
            <person name="Ni P."/>
            <person name="Lin R."/>
            <person name="Qian W."/>
            <person name="Wang G."/>
            <person name="Yu C."/>
            <person name="Nie W."/>
            <person name="Wang J."/>
            <person name="Wu Z."/>
            <person name="Liang H."/>
            <person name="Min J."/>
            <person name="Wu Q."/>
            <person name="Cheng S."/>
            <person name="Ruan J."/>
            <person name="Wang M."/>
            <person name="Shi Z."/>
            <person name="Wen M."/>
            <person name="Liu B."/>
            <person name="Ren X."/>
            <person name="Zheng H."/>
            <person name="Dong D."/>
            <person name="Cook K."/>
            <person name="Shan G."/>
            <person name="Zhang H."/>
            <person name="Kosiol C."/>
            <person name="Xie X."/>
            <person name="Lu Z."/>
            <person name="Zheng H."/>
            <person name="Li Y."/>
            <person name="Steiner C.C."/>
            <person name="Lam T.T."/>
            <person name="Lin S."/>
            <person name="Zhang Q."/>
            <person name="Li G."/>
            <person name="Tian J."/>
            <person name="Gong T."/>
            <person name="Liu H."/>
            <person name="Zhang D."/>
            <person name="Fang L."/>
            <person name="Ye C."/>
            <person name="Zhang J."/>
            <person name="Hu W."/>
            <person name="Xu A."/>
            <person name="Ren Y."/>
            <person name="Zhang G."/>
            <person name="Bruford M.W."/>
            <person name="Li Q."/>
            <person name="Ma L."/>
            <person name="Guo Y."/>
            <person name="An N."/>
            <person name="Hu Y."/>
            <person name="Zheng Y."/>
            <person name="Shi Y."/>
            <person name="Li Z."/>
            <person name="Liu Q."/>
            <person name="Chen Y."/>
            <person name="Zhao J."/>
            <person name="Qu N."/>
            <person name="Zhao S."/>
            <person name="Tian F."/>
            <person name="Wang X."/>
            <person name="Wang H."/>
            <person name="Xu L."/>
            <person name="Liu X."/>
            <person name="Vinar T."/>
            <person name="Wang Y."/>
            <person name="Lam T.W."/>
            <person name="Yiu S.M."/>
            <person name="Liu S."/>
            <person name="Zhang H."/>
            <person name="Li D."/>
            <person name="Huang Y."/>
            <person name="Wang X."/>
            <person name="Yang G."/>
            <person name="Jiang Z."/>
            <person name="Wang J."/>
            <person name="Qin N."/>
            <person name="Li L."/>
            <person name="Li J."/>
            <person name="Bolund L."/>
            <person name="Kristiansen K."/>
            <person name="Wong G.K."/>
            <person name="Olson M."/>
            <person name="Zhang X."/>
            <person name="Li S."/>
            <person name="Yang H."/>
            <person name="Wang J."/>
            <person name="Wang J."/>
        </authorList>
    </citation>
    <scope>NUCLEOTIDE SEQUENCE [LARGE SCALE GENOMIC DNA]</scope>
</reference>
<dbReference type="PANTHER" id="PTHR44394">
    <property type="entry name" value="BETA-ALANINE-ACTIVATING ENZYME"/>
    <property type="match status" value="1"/>
</dbReference>
<dbReference type="InterPro" id="IPR020845">
    <property type="entry name" value="AMP-binding_CS"/>
</dbReference>
<dbReference type="eggNOG" id="KOG1178">
    <property type="taxonomic scope" value="Eukaryota"/>
</dbReference>
<dbReference type="Gene3D" id="2.40.10.480">
    <property type="match status" value="1"/>
</dbReference>
<dbReference type="SUPFAM" id="SSF50998">
    <property type="entry name" value="Quinoprotein alcohol dehydrogenase-like"/>
    <property type="match status" value="1"/>
</dbReference>
<gene>
    <name evidence="14" type="primary">AASDH</name>
</gene>
<keyword evidence="7" id="KW-0067">ATP-binding</keyword>
<dbReference type="HOGENOM" id="CLU_010423_0_0_1"/>
<keyword evidence="2" id="KW-0596">Phosphopantetheine</keyword>
<evidence type="ECO:0000313" key="14">
    <source>
        <dbReference type="Ensembl" id="ENSAMEP00000008834.2"/>
    </source>
</evidence>
<dbReference type="FunFam" id="3.40.50.12780:FF:000027">
    <property type="entry name" value="AASDH isoform 4"/>
    <property type="match status" value="1"/>
</dbReference>
<dbReference type="SMART" id="SM00564">
    <property type="entry name" value="PQQ"/>
    <property type="match status" value="6"/>
</dbReference>
<comment type="similarity">
    <text evidence="1">Belongs to the ATP-dependent AMP-binding enzyme family.</text>
</comment>
<reference evidence="14" key="3">
    <citation type="submission" date="2025-09" db="UniProtKB">
        <authorList>
            <consortium name="Ensembl"/>
        </authorList>
    </citation>
    <scope>IDENTIFICATION</scope>
</reference>
<dbReference type="FunFam" id="2.130.10.10:FF:001301">
    <property type="entry name" value="Beta-alanine-activating enzyme"/>
    <property type="match status" value="1"/>
</dbReference>
<evidence type="ECO:0000259" key="13">
    <source>
        <dbReference type="PROSITE" id="PS50075"/>
    </source>
</evidence>
<keyword evidence="4" id="KW-0436">Ligase</keyword>
<dbReference type="CDD" id="cd17654">
    <property type="entry name" value="A_NRPS_acs4"/>
    <property type="match status" value="1"/>
</dbReference>
<evidence type="ECO:0000256" key="7">
    <source>
        <dbReference type="ARBA" id="ARBA00022840"/>
    </source>
</evidence>
<dbReference type="InterPro" id="IPR002372">
    <property type="entry name" value="PQQ_rpt_dom"/>
</dbReference>
<dbReference type="GeneTree" id="ENSGT00440000033811"/>
<dbReference type="Proteomes" id="UP000008912">
    <property type="component" value="Unassembled WGS sequence"/>
</dbReference>
<dbReference type="Pfam" id="PF00550">
    <property type="entry name" value="PP-binding"/>
    <property type="match status" value="1"/>
</dbReference>
<sequence>MQRRRRLHERPCFSDPRGKLYGLRVTAFFTCVCAGGDSGFGLSEGRDGLRLLPQSSGLLSECHRRQRQVEFSATNDVYRNFSEMTLQELVHQAASIYSDKIAVCFDECNNQPPVYYTYKTVVNAASELSNFLQLHCDFQGIREVGLYCHPGINLPSWILGILQVPAAYAPIDPDSPPALSTHFMKKCNLSYILVEKQQINKFKSSFEIFLNYDTLKEHSDLVLFRLHWKNVEGSLMLNNRKQKYEKEEMTNSTNSGNSNEEKSEEHMDVRQKHCLAYVLHTSGTTGIPKIVRVPHVCIVPNIQHFRVLFEITQEDVLFLASPLTFDPSVVELFVALSSGACLLIVPTSVKVLPSKLAAVLFSHHRVTILQATPTLLRRFGSQLIKSTVLSASTSLRVLALGGEAFPSLTVLKSWRGVDNKTQIFNVYGITEVSSWATFYRIPEKFLNSTLKCELPVPLGFPLLGTVVEVRDTNGFTIQEGHGQVFLGGRNRVCFLDDEMTVPLGIMRATGDLVMVKDGEMFFLGRKDSQIKRHGKRLNIELVQQVAEELQQVDSCAVTWYNQEKLILFMVSKNDLVKEYIFKELQKHLPSHAIPDEILLIDSLPFTSHGKIDVSELNKIYLNDLNLKSECKLNGKEELWEKLQYLWKSILNHSEDPLKVPDESLFLNSGGDSLKSIRLLNEIEKLVGTSVPGLLEIILSSPILEIYNHVLQTVFPDEDLVFSKNYAVKRKFSDINQEETSGKSLRQKSVMTLSCDNELTAFTAVSRGSQILSPNTKFLTKLGLCSSAHSYDLISQTNIQNVESLNPPALIGTSKDPSCVAEVSEEGTYVLAAKMELHVRWRSDTGKCVDASPLVVIPAVDKSSATVYIGSHSHRMMAVDLYSGKVKWEQILGDRIESSACVSKCGNFIVVGCYNGLVYALKSNSGEKYWMFPTEDAVKSSAAMDPTTGLIYIGSHDQHAYALDIYKKKCVWKLKCGGTVFSSPCLSLIPHHLYVATLGGHLLAINPATGNRVWEHSCGKPLFSSPRCCLQYVCIGCVDGNLLCFTHFGEQVWQFSTSEPIFSSPCTSASEQEIFFCSHDCFIYCCDVEGHLQWKFETTSQVYATPFAFRYQEGSSEMLLAAASTDGKLWILESKSGRLQSVSELPGEVFSSPVVWESMLIIGCRNNYVYCLDLLGGYQI</sequence>
<keyword evidence="12" id="KW-1133">Transmembrane helix</keyword>
<dbReference type="Gene3D" id="3.30.300.30">
    <property type="match status" value="1"/>
</dbReference>
<evidence type="ECO:0000256" key="2">
    <source>
        <dbReference type="ARBA" id="ARBA00022450"/>
    </source>
</evidence>
<keyword evidence="3" id="KW-0597">Phosphoprotein</keyword>
<protein>
    <recommendedName>
        <fullName evidence="9">Beta-alanine-activating enzyme</fullName>
    </recommendedName>
    <alternativeName>
        <fullName evidence="10">Acyl-CoA synthetase family member 4</fullName>
    </alternativeName>
</protein>
<evidence type="ECO:0000256" key="5">
    <source>
        <dbReference type="ARBA" id="ARBA00022741"/>
    </source>
</evidence>
<dbReference type="Ensembl" id="ENSAMET00000009211.2">
    <property type="protein sequence ID" value="ENSAMEP00000008834.2"/>
    <property type="gene ID" value="ENSAMEG00000008375.2"/>
</dbReference>
<accession>G1LP54</accession>
<dbReference type="SUPFAM" id="SSF47336">
    <property type="entry name" value="ACP-like"/>
    <property type="match status" value="1"/>
</dbReference>
<dbReference type="Pfam" id="PF00501">
    <property type="entry name" value="AMP-binding"/>
    <property type="match status" value="1"/>
</dbReference>
<evidence type="ECO:0000256" key="3">
    <source>
        <dbReference type="ARBA" id="ARBA00022553"/>
    </source>
</evidence>
<dbReference type="GO" id="GO:0006631">
    <property type="term" value="P:fatty acid metabolic process"/>
    <property type="evidence" value="ECO:0007669"/>
    <property type="project" value="UniProtKB-KW"/>
</dbReference>
<dbReference type="InParanoid" id="G1LP54"/>
<evidence type="ECO:0000256" key="8">
    <source>
        <dbReference type="ARBA" id="ARBA00023098"/>
    </source>
</evidence>
<keyword evidence="8" id="KW-0443">Lipid metabolism</keyword>